<protein>
    <recommendedName>
        <fullName evidence="17">Cytochrome P450</fullName>
    </recommendedName>
</protein>
<sequence>MLIILVLFALPILLTLYFQKHKITKTSPKTHHPPGPPRLPLIGNLHQFDGQYPHTYLHRLSKQYGPLMSIQLGFRKVLVISSANIVNEILKSHDAIFSGRPTLTSLHRLSYNAIDVAFSSYGDFWREMRKLSTLHLFSHKQAQSFRPVREQEVSRMIRKIAEDASTSASRVTNLSEMMKMLTGNIIYRVALGKSMEYEGIEYKRFFELFDGVQGILTGLFVSDYFPGLGWIDKISGMSARLEKIFKELDEFYEELIEEHLDYKNRPKSMDGDILDVVLGVRRDGSSTVDLTRDHVKALLMNIIVGGTDAIAAVVVWAMTALLKYPNIMKKVQSEIRQLGKKDIISENDIPNLPYLRAIVKETFRLYPPAPLLVPRETMAKCTINGYEIEPKTTVHINAWAIGRDPEFWEKPDEFLPERFLESDVDIRGHDTIVIPFGVGRRGCPGIVMGLAATELALANLVYAFDWELPPGMKEEDINFDAIPGMTMHKKDPICAVAKPFLHG</sequence>
<evidence type="ECO:0000256" key="6">
    <source>
        <dbReference type="ARBA" id="ARBA00022723"/>
    </source>
</evidence>
<dbReference type="CDD" id="cd11072">
    <property type="entry name" value="CYP71-like"/>
    <property type="match status" value="1"/>
</dbReference>
<dbReference type="GO" id="GO:0004497">
    <property type="term" value="F:monooxygenase activity"/>
    <property type="evidence" value="ECO:0007669"/>
    <property type="project" value="UniProtKB-KW"/>
</dbReference>
<keyword evidence="11" id="KW-0472">Membrane</keyword>
<evidence type="ECO:0000256" key="11">
    <source>
        <dbReference type="ARBA" id="ARBA00023136"/>
    </source>
</evidence>
<evidence type="ECO:0000256" key="14">
    <source>
        <dbReference type="SAM" id="SignalP"/>
    </source>
</evidence>
<comment type="subcellular location">
    <subcellularLocation>
        <location evidence="2">Membrane</location>
        <topology evidence="2">Single-pass membrane protein</topology>
    </subcellularLocation>
</comment>
<dbReference type="EMBL" id="JAVIJP010000002">
    <property type="protein sequence ID" value="KAL3655320.1"/>
    <property type="molecule type" value="Genomic_DNA"/>
</dbReference>
<evidence type="ECO:0008006" key="17">
    <source>
        <dbReference type="Google" id="ProtNLM"/>
    </source>
</evidence>
<dbReference type="PANTHER" id="PTHR47955:SF22">
    <property type="entry name" value="CYTOCHROME P450 83B1-LIKE"/>
    <property type="match status" value="1"/>
</dbReference>
<dbReference type="PROSITE" id="PS00086">
    <property type="entry name" value="CYTOCHROME_P450"/>
    <property type="match status" value="1"/>
</dbReference>
<dbReference type="InterPro" id="IPR001128">
    <property type="entry name" value="Cyt_P450"/>
</dbReference>
<evidence type="ECO:0000256" key="4">
    <source>
        <dbReference type="ARBA" id="ARBA00022617"/>
    </source>
</evidence>
<keyword evidence="16" id="KW-1185">Reference proteome</keyword>
<dbReference type="InterPro" id="IPR002401">
    <property type="entry name" value="Cyt_P450_E_grp-I"/>
</dbReference>
<keyword evidence="9 12" id="KW-0408">Iron</keyword>
<feature type="chain" id="PRO_5044877619" description="Cytochrome P450" evidence="14">
    <location>
        <begin position="18"/>
        <end position="503"/>
    </location>
</feature>
<evidence type="ECO:0000256" key="9">
    <source>
        <dbReference type="ARBA" id="ARBA00023004"/>
    </source>
</evidence>
<evidence type="ECO:0000313" key="15">
    <source>
        <dbReference type="EMBL" id="KAL3655320.1"/>
    </source>
</evidence>
<feature type="signal peptide" evidence="14">
    <location>
        <begin position="1"/>
        <end position="17"/>
    </location>
</feature>
<keyword evidence="10 13" id="KW-0503">Monooxygenase</keyword>
<name>A0ABD3ELM2_9LAMI</name>
<dbReference type="Proteomes" id="UP001632038">
    <property type="component" value="Unassembled WGS sequence"/>
</dbReference>
<keyword evidence="8 13" id="KW-0560">Oxidoreductase</keyword>
<keyword evidence="5" id="KW-0812">Transmembrane</keyword>
<evidence type="ECO:0000256" key="1">
    <source>
        <dbReference type="ARBA" id="ARBA00001971"/>
    </source>
</evidence>
<evidence type="ECO:0000256" key="10">
    <source>
        <dbReference type="ARBA" id="ARBA00023033"/>
    </source>
</evidence>
<dbReference type="PANTHER" id="PTHR47955">
    <property type="entry name" value="CYTOCHROME P450 FAMILY 71 PROTEIN"/>
    <property type="match status" value="1"/>
</dbReference>
<dbReference type="InterPro" id="IPR017972">
    <property type="entry name" value="Cyt_P450_CS"/>
</dbReference>
<dbReference type="GO" id="GO:0046872">
    <property type="term" value="F:metal ion binding"/>
    <property type="evidence" value="ECO:0007669"/>
    <property type="project" value="UniProtKB-KW"/>
</dbReference>
<evidence type="ECO:0000313" key="16">
    <source>
        <dbReference type="Proteomes" id="UP001632038"/>
    </source>
</evidence>
<dbReference type="GO" id="GO:0016020">
    <property type="term" value="C:membrane"/>
    <property type="evidence" value="ECO:0007669"/>
    <property type="project" value="UniProtKB-SubCell"/>
</dbReference>
<keyword evidence="6 12" id="KW-0479">Metal-binding</keyword>
<dbReference type="InterPro" id="IPR036396">
    <property type="entry name" value="Cyt_P450_sf"/>
</dbReference>
<dbReference type="PRINTS" id="PR00385">
    <property type="entry name" value="P450"/>
</dbReference>
<feature type="binding site" description="axial binding residue" evidence="12">
    <location>
        <position position="443"/>
    </location>
    <ligand>
        <name>heme</name>
        <dbReference type="ChEBI" id="CHEBI:30413"/>
    </ligand>
    <ligandPart>
        <name>Fe</name>
        <dbReference type="ChEBI" id="CHEBI:18248"/>
    </ligandPart>
</feature>
<keyword evidence="7" id="KW-1133">Transmembrane helix</keyword>
<organism evidence="15 16">
    <name type="scientific">Castilleja foliolosa</name>
    <dbReference type="NCBI Taxonomy" id="1961234"/>
    <lineage>
        <taxon>Eukaryota</taxon>
        <taxon>Viridiplantae</taxon>
        <taxon>Streptophyta</taxon>
        <taxon>Embryophyta</taxon>
        <taxon>Tracheophyta</taxon>
        <taxon>Spermatophyta</taxon>
        <taxon>Magnoliopsida</taxon>
        <taxon>eudicotyledons</taxon>
        <taxon>Gunneridae</taxon>
        <taxon>Pentapetalae</taxon>
        <taxon>asterids</taxon>
        <taxon>lamiids</taxon>
        <taxon>Lamiales</taxon>
        <taxon>Orobanchaceae</taxon>
        <taxon>Pedicularideae</taxon>
        <taxon>Castillejinae</taxon>
        <taxon>Castilleja</taxon>
    </lineage>
</organism>
<dbReference type="FunFam" id="1.10.630.10:FF:000011">
    <property type="entry name" value="Cytochrome P450 83B1"/>
    <property type="match status" value="1"/>
</dbReference>
<comment type="caution">
    <text evidence="15">The sequence shown here is derived from an EMBL/GenBank/DDBJ whole genome shotgun (WGS) entry which is preliminary data.</text>
</comment>
<dbReference type="Pfam" id="PF00067">
    <property type="entry name" value="p450"/>
    <property type="match status" value="1"/>
</dbReference>
<evidence type="ECO:0000256" key="8">
    <source>
        <dbReference type="ARBA" id="ARBA00023002"/>
    </source>
</evidence>
<dbReference type="Gene3D" id="1.10.630.10">
    <property type="entry name" value="Cytochrome P450"/>
    <property type="match status" value="1"/>
</dbReference>
<evidence type="ECO:0000256" key="2">
    <source>
        <dbReference type="ARBA" id="ARBA00004167"/>
    </source>
</evidence>
<dbReference type="PRINTS" id="PR00463">
    <property type="entry name" value="EP450I"/>
</dbReference>
<accession>A0ABD3ELM2</accession>
<evidence type="ECO:0000256" key="12">
    <source>
        <dbReference type="PIRSR" id="PIRSR602401-1"/>
    </source>
</evidence>
<comment type="cofactor">
    <cofactor evidence="1 12">
        <name>heme</name>
        <dbReference type="ChEBI" id="CHEBI:30413"/>
    </cofactor>
</comment>
<dbReference type="SUPFAM" id="SSF48264">
    <property type="entry name" value="Cytochrome P450"/>
    <property type="match status" value="1"/>
</dbReference>
<keyword evidence="4 12" id="KW-0349">Heme</keyword>
<evidence type="ECO:0000256" key="7">
    <source>
        <dbReference type="ARBA" id="ARBA00022989"/>
    </source>
</evidence>
<reference evidence="16" key="1">
    <citation type="journal article" date="2024" name="IScience">
        <title>Strigolactones Initiate the Formation of Haustorium-like Structures in Castilleja.</title>
        <authorList>
            <person name="Buerger M."/>
            <person name="Peterson D."/>
            <person name="Chory J."/>
        </authorList>
    </citation>
    <scope>NUCLEOTIDE SEQUENCE [LARGE SCALE GENOMIC DNA]</scope>
</reference>
<comment type="similarity">
    <text evidence="3 13">Belongs to the cytochrome P450 family.</text>
</comment>
<keyword evidence="14" id="KW-0732">Signal</keyword>
<evidence type="ECO:0000256" key="3">
    <source>
        <dbReference type="ARBA" id="ARBA00010617"/>
    </source>
</evidence>
<gene>
    <name evidence="15" type="ORF">CASFOL_001106</name>
</gene>
<proteinExistence type="inferred from homology"/>
<evidence type="ECO:0000256" key="5">
    <source>
        <dbReference type="ARBA" id="ARBA00022692"/>
    </source>
</evidence>
<evidence type="ECO:0000256" key="13">
    <source>
        <dbReference type="RuleBase" id="RU000461"/>
    </source>
</evidence>
<dbReference type="AlphaFoldDB" id="A0ABD3ELM2"/>